<evidence type="ECO:0000256" key="1">
    <source>
        <dbReference type="SAM" id="MobiDB-lite"/>
    </source>
</evidence>
<dbReference type="EMBL" id="BONR01000004">
    <property type="protein sequence ID" value="GIG55288.1"/>
    <property type="molecule type" value="Genomic_DNA"/>
</dbReference>
<proteinExistence type="predicted"/>
<evidence type="ECO:0000313" key="3">
    <source>
        <dbReference type="Proteomes" id="UP000652354"/>
    </source>
</evidence>
<evidence type="ECO:0000313" key="2">
    <source>
        <dbReference type="EMBL" id="GIG55288.1"/>
    </source>
</evidence>
<sequence length="96" mass="9690">MGTASPTTARAAQRPSSSDGPTPTTGMRPTDSSPGNAMTRTYLHRGGWVTMAAGIALRPACAAWPMRGSGQAVARTTSGAGSVIDEASRPSTIAQS</sequence>
<gene>
    <name evidence="2" type="ORF">Dac01nite_20400</name>
</gene>
<keyword evidence="3" id="KW-1185">Reference proteome</keyword>
<protein>
    <submittedName>
        <fullName evidence="2">Uncharacterized protein</fullName>
    </submittedName>
</protein>
<feature type="region of interest" description="Disordered" evidence="1">
    <location>
        <begin position="1"/>
        <end position="39"/>
    </location>
</feature>
<dbReference type="AlphaFoldDB" id="A0A919UM30"/>
<feature type="region of interest" description="Disordered" evidence="1">
    <location>
        <begin position="75"/>
        <end position="96"/>
    </location>
</feature>
<name>A0A919UM30_9MICO</name>
<comment type="caution">
    <text evidence="2">The sequence shown here is derived from an EMBL/GenBank/DDBJ whole genome shotgun (WGS) entry which is preliminary data.</text>
</comment>
<dbReference type="Proteomes" id="UP000652354">
    <property type="component" value="Unassembled WGS sequence"/>
</dbReference>
<reference evidence="2" key="1">
    <citation type="submission" date="2021-01" db="EMBL/GenBank/DDBJ databases">
        <title>Whole genome shotgun sequence of Demequina activiva NBRC 110675.</title>
        <authorList>
            <person name="Komaki H."/>
            <person name="Tamura T."/>
        </authorList>
    </citation>
    <scope>NUCLEOTIDE SEQUENCE</scope>
    <source>
        <strain evidence="2">NBRC 110675</strain>
    </source>
</reference>
<accession>A0A919UM30</accession>
<organism evidence="2 3">
    <name type="scientific">Demequina activiva</name>
    <dbReference type="NCBI Taxonomy" id="1582364"/>
    <lineage>
        <taxon>Bacteria</taxon>
        <taxon>Bacillati</taxon>
        <taxon>Actinomycetota</taxon>
        <taxon>Actinomycetes</taxon>
        <taxon>Micrococcales</taxon>
        <taxon>Demequinaceae</taxon>
        <taxon>Demequina</taxon>
    </lineage>
</organism>